<keyword evidence="3" id="KW-0479">Metal-binding</keyword>
<keyword evidence="9" id="KW-1185">Reference proteome</keyword>
<evidence type="ECO:0000256" key="4">
    <source>
        <dbReference type="ARBA" id="ARBA00022982"/>
    </source>
</evidence>
<evidence type="ECO:0000256" key="1">
    <source>
        <dbReference type="ARBA" id="ARBA00022448"/>
    </source>
</evidence>
<evidence type="ECO:0000256" key="2">
    <source>
        <dbReference type="ARBA" id="ARBA00022485"/>
    </source>
</evidence>
<evidence type="ECO:0000256" key="5">
    <source>
        <dbReference type="ARBA" id="ARBA00023004"/>
    </source>
</evidence>
<dbReference type="GO" id="GO:0046872">
    <property type="term" value="F:metal ion binding"/>
    <property type="evidence" value="ECO:0007669"/>
    <property type="project" value="UniProtKB-KW"/>
</dbReference>
<dbReference type="InterPro" id="IPR000170">
    <property type="entry name" value="High_potential_FeS_prot"/>
</dbReference>
<protein>
    <submittedName>
        <fullName evidence="8">High potential iron-sulfur protein</fullName>
    </submittedName>
</protein>
<name>L0IE84_HALRX</name>
<dbReference type="SUPFAM" id="SSF57652">
    <property type="entry name" value="HIPIP (high potential iron protein)"/>
    <property type="match status" value="1"/>
</dbReference>
<proteinExistence type="predicted"/>
<keyword evidence="4" id="KW-0249">Electron transport</keyword>
<evidence type="ECO:0000256" key="6">
    <source>
        <dbReference type="ARBA" id="ARBA00023014"/>
    </source>
</evidence>
<dbReference type="KEGG" id="hru:Halru_1938"/>
<dbReference type="Gene3D" id="4.10.490.10">
    <property type="entry name" value="High potential iron-sulphur protein"/>
    <property type="match status" value="1"/>
</dbReference>
<sequence>MLAAGGSLALSAGCINTPTSEPIAVEEPNDCLEQLDDSVPEEEATALSIDGLERQSEENLASKTEAGYACGPQEGMLCGNCTFYIDDKSGDGIGACAVVAGEVRSVDWCGLWQPREKYGGTGSG</sequence>
<keyword evidence="2" id="KW-0004">4Fe-4S</keyword>
<keyword evidence="6" id="KW-0411">Iron-sulfur</keyword>
<dbReference type="GO" id="GO:0051539">
    <property type="term" value="F:4 iron, 4 sulfur cluster binding"/>
    <property type="evidence" value="ECO:0007669"/>
    <property type="project" value="UniProtKB-KW"/>
</dbReference>
<dbReference type="EMBL" id="CP003050">
    <property type="protein sequence ID" value="AGB16536.1"/>
    <property type="molecule type" value="Genomic_DNA"/>
</dbReference>
<dbReference type="eggNOG" id="arCOG10745">
    <property type="taxonomic scope" value="Archaea"/>
</dbReference>
<dbReference type="PROSITE" id="PS51373">
    <property type="entry name" value="HIPIP"/>
    <property type="match status" value="1"/>
</dbReference>
<evidence type="ECO:0000313" key="8">
    <source>
        <dbReference type="EMBL" id="AGB16536.1"/>
    </source>
</evidence>
<dbReference type="GO" id="GO:0009055">
    <property type="term" value="F:electron transfer activity"/>
    <property type="evidence" value="ECO:0007669"/>
    <property type="project" value="InterPro"/>
</dbReference>
<dbReference type="OrthoDB" id="183484at2157"/>
<keyword evidence="5" id="KW-0408">Iron</keyword>
<gene>
    <name evidence="8" type="ordered locus">Halru_1938</name>
</gene>
<dbReference type="InterPro" id="IPR036369">
    <property type="entry name" value="HIPIP_sf"/>
</dbReference>
<evidence type="ECO:0000259" key="7">
    <source>
        <dbReference type="PROSITE" id="PS51373"/>
    </source>
</evidence>
<dbReference type="AlphaFoldDB" id="L0IE84"/>
<organism evidence="8 9">
    <name type="scientific">Halovivax ruber (strain DSM 18193 / JCM 13892 / XH-70)</name>
    <dbReference type="NCBI Taxonomy" id="797302"/>
    <lineage>
        <taxon>Archaea</taxon>
        <taxon>Methanobacteriati</taxon>
        <taxon>Methanobacteriota</taxon>
        <taxon>Stenosarchaea group</taxon>
        <taxon>Halobacteria</taxon>
        <taxon>Halobacteriales</taxon>
        <taxon>Natrialbaceae</taxon>
        <taxon>Halovivax</taxon>
    </lineage>
</organism>
<dbReference type="HOGENOM" id="CLU_123161_0_0_2"/>
<reference evidence="8" key="1">
    <citation type="submission" date="2011-09" db="EMBL/GenBank/DDBJ databases">
        <title>Complete sequence of Halovivax ruber XH-70.</title>
        <authorList>
            <consortium name="US DOE Joint Genome Institute"/>
            <person name="Lucas S."/>
            <person name="Han J."/>
            <person name="Lapidus A."/>
            <person name="Cheng J.-F."/>
            <person name="Goodwin L."/>
            <person name="Pitluck S."/>
            <person name="Peters L."/>
            <person name="Mikhailova N."/>
            <person name="Davenport K."/>
            <person name="Detter J.C."/>
            <person name="Han C."/>
            <person name="Tapia R."/>
            <person name="Land M."/>
            <person name="Hauser L."/>
            <person name="Kyrpides N."/>
            <person name="Ivanova N."/>
            <person name="Pagani I."/>
            <person name="Sproer C."/>
            <person name="Anderson I."/>
            <person name="Woyke T."/>
        </authorList>
    </citation>
    <scope>NUCLEOTIDE SEQUENCE</scope>
    <source>
        <strain evidence="8">XH-70</strain>
    </source>
</reference>
<dbReference type="GO" id="GO:0019646">
    <property type="term" value="P:aerobic electron transport chain"/>
    <property type="evidence" value="ECO:0007669"/>
    <property type="project" value="InterPro"/>
</dbReference>
<evidence type="ECO:0000256" key="3">
    <source>
        <dbReference type="ARBA" id="ARBA00022723"/>
    </source>
</evidence>
<dbReference type="Pfam" id="PF01355">
    <property type="entry name" value="HIPIP"/>
    <property type="match status" value="1"/>
</dbReference>
<keyword evidence="1" id="KW-0813">Transport</keyword>
<feature type="domain" description="High potential iron-sulfur proteins family profile" evidence="7">
    <location>
        <begin position="49"/>
        <end position="117"/>
    </location>
</feature>
<evidence type="ECO:0000313" key="9">
    <source>
        <dbReference type="Proteomes" id="UP000010846"/>
    </source>
</evidence>
<dbReference type="Proteomes" id="UP000010846">
    <property type="component" value="Chromosome"/>
</dbReference>
<accession>L0IE84</accession>